<dbReference type="Proteomes" id="UP000818323">
    <property type="component" value="Unassembled WGS sequence"/>
</dbReference>
<organism evidence="1 2">
    <name type="scientific">Microvirga arsenatis</name>
    <dbReference type="NCBI Taxonomy" id="2692265"/>
    <lineage>
        <taxon>Bacteria</taxon>
        <taxon>Pseudomonadati</taxon>
        <taxon>Pseudomonadota</taxon>
        <taxon>Alphaproteobacteria</taxon>
        <taxon>Hyphomicrobiales</taxon>
        <taxon>Methylobacteriaceae</taxon>
        <taxon>Microvirga</taxon>
    </lineage>
</organism>
<proteinExistence type="predicted"/>
<name>A0ABW9YVD0_9HYPH</name>
<evidence type="ECO:0000313" key="1">
    <source>
        <dbReference type="EMBL" id="NBJ23606.1"/>
    </source>
</evidence>
<dbReference type="EMBL" id="JAAAXJ010000002">
    <property type="protein sequence ID" value="NBJ23606.1"/>
    <property type="molecule type" value="Genomic_DNA"/>
</dbReference>
<comment type="caution">
    <text evidence="1">The sequence shown here is derived from an EMBL/GenBank/DDBJ whole genome shotgun (WGS) entry which is preliminary data.</text>
</comment>
<evidence type="ECO:0000313" key="2">
    <source>
        <dbReference type="Proteomes" id="UP000818323"/>
    </source>
</evidence>
<protein>
    <submittedName>
        <fullName evidence="1">Uncharacterized protein</fullName>
    </submittedName>
</protein>
<dbReference type="RefSeq" id="WP_161721205.1">
    <property type="nucleotide sequence ID" value="NZ_JAAAXI010000001.1"/>
</dbReference>
<keyword evidence="2" id="KW-1185">Reference proteome</keyword>
<sequence>MGEIKQCGRCFAVSLEHRTFFRSADGTVNSSRFIAFSFHGNQTPNGLIRADPPAFSGFFRMIDKFRNGILVVHAMPGGPALPAPVLCGQSRPFG</sequence>
<reference evidence="1 2" key="1">
    <citation type="submission" date="2020-01" db="EMBL/GenBank/DDBJ databases">
        <title>Microvirga sp. nov., an arsenate reduction bacterium isolated from Tibet hotspring sediments.</title>
        <authorList>
            <person name="Yuan C.-G."/>
        </authorList>
    </citation>
    <scope>NUCLEOTIDE SEQUENCE [LARGE SCALE GENOMIC DNA]</scope>
    <source>
        <strain evidence="1 2">SYSU G3D203</strain>
    </source>
</reference>
<accession>A0ABW9YVD0</accession>
<gene>
    <name evidence="1" type="ORF">GR303_04470</name>
</gene>